<dbReference type="InterPro" id="IPR020846">
    <property type="entry name" value="MFS_dom"/>
</dbReference>
<dbReference type="Pfam" id="PF05977">
    <property type="entry name" value="MFS_3"/>
    <property type="match status" value="1"/>
</dbReference>
<feature type="transmembrane region" description="Helical" evidence="7">
    <location>
        <begin position="167"/>
        <end position="190"/>
    </location>
</feature>
<evidence type="ECO:0000256" key="1">
    <source>
        <dbReference type="ARBA" id="ARBA00004651"/>
    </source>
</evidence>
<feature type="transmembrane region" description="Helical" evidence="7">
    <location>
        <begin position="279"/>
        <end position="298"/>
    </location>
</feature>
<accession>A0ABV8Q6A9</accession>
<feature type="transmembrane region" description="Helical" evidence="7">
    <location>
        <begin position="396"/>
        <end position="418"/>
    </location>
</feature>
<dbReference type="EMBL" id="JBHSCN010000005">
    <property type="protein sequence ID" value="MFC4243892.1"/>
    <property type="molecule type" value="Genomic_DNA"/>
</dbReference>
<keyword evidence="10" id="KW-1185">Reference proteome</keyword>
<feature type="transmembrane region" description="Helical" evidence="7">
    <location>
        <begin position="94"/>
        <end position="114"/>
    </location>
</feature>
<gene>
    <name evidence="9" type="ORF">ACFOYW_10945</name>
</gene>
<evidence type="ECO:0000313" key="10">
    <source>
        <dbReference type="Proteomes" id="UP001595900"/>
    </source>
</evidence>
<keyword evidence="4 7" id="KW-0812">Transmembrane</keyword>
<feature type="transmembrane region" description="Helical" evidence="7">
    <location>
        <begin position="62"/>
        <end position="82"/>
    </location>
</feature>
<keyword evidence="3" id="KW-1003">Cell membrane</keyword>
<evidence type="ECO:0000259" key="8">
    <source>
        <dbReference type="PROSITE" id="PS50850"/>
    </source>
</evidence>
<keyword evidence="2" id="KW-0813">Transport</keyword>
<reference evidence="10" key="1">
    <citation type="journal article" date="2019" name="Int. J. Syst. Evol. Microbiol.">
        <title>The Global Catalogue of Microorganisms (GCM) 10K type strain sequencing project: providing services to taxonomists for standard genome sequencing and annotation.</title>
        <authorList>
            <consortium name="The Broad Institute Genomics Platform"/>
            <consortium name="The Broad Institute Genome Sequencing Center for Infectious Disease"/>
            <person name="Wu L."/>
            <person name="Ma J."/>
        </authorList>
    </citation>
    <scope>NUCLEOTIDE SEQUENCE [LARGE SCALE GENOMIC DNA]</scope>
    <source>
        <strain evidence="10">CGMCC 1.10363</strain>
    </source>
</reference>
<organism evidence="9 10">
    <name type="scientific">Gryllotalpicola reticulitermitis</name>
    <dbReference type="NCBI Taxonomy" id="1184153"/>
    <lineage>
        <taxon>Bacteria</taxon>
        <taxon>Bacillati</taxon>
        <taxon>Actinomycetota</taxon>
        <taxon>Actinomycetes</taxon>
        <taxon>Micrococcales</taxon>
        <taxon>Microbacteriaceae</taxon>
        <taxon>Gryllotalpicola</taxon>
    </lineage>
</organism>
<dbReference type="SUPFAM" id="SSF103473">
    <property type="entry name" value="MFS general substrate transporter"/>
    <property type="match status" value="1"/>
</dbReference>
<comment type="caution">
    <text evidence="9">The sequence shown here is derived from an EMBL/GenBank/DDBJ whole genome shotgun (WGS) entry which is preliminary data.</text>
</comment>
<evidence type="ECO:0000256" key="7">
    <source>
        <dbReference type="SAM" id="Phobius"/>
    </source>
</evidence>
<evidence type="ECO:0000256" key="4">
    <source>
        <dbReference type="ARBA" id="ARBA00022692"/>
    </source>
</evidence>
<sequence>MSEAISVPGVPRRFAALRNRNSRPYLFTSGLSMMADNTEHVITYWVLWQTFHSATLVGFEVISHWLPFLLLSVWAGSLAERFDCRKLIQASQGLFMLVSALWGVLFLTHSLHVWEACVLLVLHGTAGAIWGPAEQLMLHDFVDRSELPSAVRLNATFQSLGLLFGPVVGSALLVGLGPTAGIFVNVLLYLPMQILMMRTSFTGHRRDAELAGASGGARSGRSVTFKDTMRVLRSIRSNHLIIAMIIISGLTAITIGNALQVSMPVFADRLGAGSSGDLTYGMLLFAMGFGGVAGGFLLEATGLVRPSLRSAVIATAVFGAATLAFALTGSYALALLALVVAGLGEIASLSITQSVVQLEAPAGERGRTLGLYGMFASGLRAGGGVTLGVLGAAVGVIPAVGTFAAVLAVGAFGAWWYAARAGRATPGAQPTRSAS</sequence>
<feature type="transmembrane region" description="Helical" evidence="7">
    <location>
        <begin position="239"/>
        <end position="259"/>
    </location>
</feature>
<feature type="transmembrane region" description="Helical" evidence="7">
    <location>
        <begin position="333"/>
        <end position="356"/>
    </location>
</feature>
<feature type="transmembrane region" description="Helical" evidence="7">
    <location>
        <begin position="310"/>
        <end position="327"/>
    </location>
</feature>
<proteinExistence type="predicted"/>
<keyword evidence="5 7" id="KW-1133">Transmembrane helix</keyword>
<name>A0ABV8Q6A9_9MICO</name>
<dbReference type="Gene3D" id="1.20.1250.20">
    <property type="entry name" value="MFS general substrate transporter like domains"/>
    <property type="match status" value="1"/>
</dbReference>
<dbReference type="PANTHER" id="PTHR23513:SF11">
    <property type="entry name" value="STAPHYLOFERRIN A TRANSPORTER"/>
    <property type="match status" value="1"/>
</dbReference>
<evidence type="ECO:0000256" key="3">
    <source>
        <dbReference type="ARBA" id="ARBA00022475"/>
    </source>
</evidence>
<dbReference type="InterPro" id="IPR010290">
    <property type="entry name" value="TM_effector"/>
</dbReference>
<dbReference type="RefSeq" id="WP_390228968.1">
    <property type="nucleotide sequence ID" value="NZ_JBHSCN010000005.1"/>
</dbReference>
<evidence type="ECO:0000256" key="2">
    <source>
        <dbReference type="ARBA" id="ARBA00022448"/>
    </source>
</evidence>
<dbReference type="PANTHER" id="PTHR23513">
    <property type="entry name" value="INTEGRAL MEMBRANE EFFLUX PROTEIN-RELATED"/>
    <property type="match status" value="1"/>
</dbReference>
<dbReference type="PROSITE" id="PS50850">
    <property type="entry name" value="MFS"/>
    <property type="match status" value="1"/>
</dbReference>
<keyword evidence="6 7" id="KW-0472">Membrane</keyword>
<dbReference type="InterPro" id="IPR036259">
    <property type="entry name" value="MFS_trans_sf"/>
</dbReference>
<dbReference type="CDD" id="cd06173">
    <property type="entry name" value="MFS_MefA_like"/>
    <property type="match status" value="1"/>
</dbReference>
<evidence type="ECO:0000256" key="5">
    <source>
        <dbReference type="ARBA" id="ARBA00022989"/>
    </source>
</evidence>
<dbReference type="Proteomes" id="UP001595900">
    <property type="component" value="Unassembled WGS sequence"/>
</dbReference>
<evidence type="ECO:0000256" key="6">
    <source>
        <dbReference type="ARBA" id="ARBA00023136"/>
    </source>
</evidence>
<feature type="domain" description="Major facilitator superfamily (MFS) profile" evidence="8">
    <location>
        <begin position="240"/>
        <end position="435"/>
    </location>
</feature>
<evidence type="ECO:0000313" key="9">
    <source>
        <dbReference type="EMBL" id="MFC4243892.1"/>
    </source>
</evidence>
<comment type="subcellular location">
    <subcellularLocation>
        <location evidence="1">Cell membrane</location>
        <topology evidence="1">Multi-pass membrane protein</topology>
    </subcellularLocation>
</comment>
<protein>
    <submittedName>
        <fullName evidence="9">MFS transporter</fullName>
    </submittedName>
</protein>
<feature type="transmembrane region" description="Helical" evidence="7">
    <location>
        <begin position="368"/>
        <end position="390"/>
    </location>
</feature>